<dbReference type="EMBL" id="KV784376">
    <property type="protein sequence ID" value="OEU09280.1"/>
    <property type="molecule type" value="Genomic_DNA"/>
</dbReference>
<dbReference type="AlphaFoldDB" id="A0A1E7ETD0"/>
<proteinExistence type="predicted"/>
<dbReference type="OrthoDB" id="421671at2759"/>
<dbReference type="KEGG" id="fcy:FRACYDRAFT_248620"/>
<dbReference type="Pfam" id="PF14234">
    <property type="entry name" value="DUF4336"/>
    <property type="match status" value="2"/>
</dbReference>
<dbReference type="PANTHER" id="PTHR33835:SF2">
    <property type="entry name" value="LYSINE-TRNA LIGASE"/>
    <property type="match status" value="1"/>
</dbReference>
<evidence type="ECO:0000256" key="1">
    <source>
        <dbReference type="SAM" id="SignalP"/>
    </source>
</evidence>
<name>A0A1E7ETD0_9STRA</name>
<keyword evidence="1" id="KW-0732">Signal</keyword>
<protein>
    <submittedName>
        <fullName evidence="2">Uncharacterized protein</fullName>
    </submittedName>
</protein>
<dbReference type="InParanoid" id="A0A1E7ETD0"/>
<feature type="signal peptide" evidence="1">
    <location>
        <begin position="1"/>
        <end position="22"/>
    </location>
</feature>
<evidence type="ECO:0000313" key="2">
    <source>
        <dbReference type="EMBL" id="OEU09280.1"/>
    </source>
</evidence>
<dbReference type="InterPro" id="IPR025638">
    <property type="entry name" value="DUF4336"/>
</dbReference>
<organism evidence="2 3">
    <name type="scientific">Fragilariopsis cylindrus CCMP1102</name>
    <dbReference type="NCBI Taxonomy" id="635003"/>
    <lineage>
        <taxon>Eukaryota</taxon>
        <taxon>Sar</taxon>
        <taxon>Stramenopiles</taxon>
        <taxon>Ochrophyta</taxon>
        <taxon>Bacillariophyta</taxon>
        <taxon>Bacillariophyceae</taxon>
        <taxon>Bacillariophycidae</taxon>
        <taxon>Bacillariales</taxon>
        <taxon>Bacillariaceae</taxon>
        <taxon>Fragilariopsis</taxon>
    </lineage>
</organism>
<feature type="chain" id="PRO_5009192222" evidence="1">
    <location>
        <begin position="23"/>
        <end position="393"/>
    </location>
</feature>
<keyword evidence="3" id="KW-1185">Reference proteome</keyword>
<dbReference type="Proteomes" id="UP000095751">
    <property type="component" value="Unassembled WGS sequence"/>
</dbReference>
<gene>
    <name evidence="2" type="ORF">FRACYDRAFT_248620</name>
</gene>
<dbReference type="PANTHER" id="PTHR33835">
    <property type="entry name" value="YALI0C07656P"/>
    <property type="match status" value="1"/>
</dbReference>
<sequence>MKNVWISPVSVTMQATLITVLAFDPLAVTEDSSFVSDPEAGRYYFPALTPPFQNRATYRYDLGRDAWALEQLLTFANVTATIRCNVIRLQKTEGLWVHSPQWPTGEFCSLLNDIGGPVEHVVLPCNAFEHKAPMKAFIKKYPNVNVWIAPGQYGPLGNCGTSLTKKSKMGYKVDGIFGDDSSPPPPWSDEFDIATLYVDLPKNAGPVSEVAFCHRPTKTLITTDAVVYVPRKPSKILSTYFDEEKTIAKDPNFWPKSVLQAVFLPLRTTTGTNNNIIYPGYEALVDRLVRAPILRAVVDSRAPVAVRDWILEQTTTNTVYDDSNVNYKKWDYDRVITSHFASPIKATPMDVRAAFDYLFEDTLSSSTNLPPIACKDWELLDGINQFIAKYNAR</sequence>
<evidence type="ECO:0000313" key="3">
    <source>
        <dbReference type="Proteomes" id="UP000095751"/>
    </source>
</evidence>
<reference evidence="2 3" key="1">
    <citation type="submission" date="2016-09" db="EMBL/GenBank/DDBJ databases">
        <title>Extensive genetic diversity and differential bi-allelic expression allows diatom success in the polar Southern Ocean.</title>
        <authorList>
            <consortium name="DOE Joint Genome Institute"/>
            <person name="Mock T."/>
            <person name="Otillar R.P."/>
            <person name="Strauss J."/>
            <person name="Dupont C."/>
            <person name="Frickenhaus S."/>
            <person name="Maumus F."/>
            <person name="Mcmullan M."/>
            <person name="Sanges R."/>
            <person name="Schmutz J."/>
            <person name="Toseland A."/>
            <person name="Valas R."/>
            <person name="Veluchamy A."/>
            <person name="Ward B.J."/>
            <person name="Allen A."/>
            <person name="Barry K."/>
            <person name="Falciatore A."/>
            <person name="Ferrante M."/>
            <person name="Fortunato A.E."/>
            <person name="Gloeckner G."/>
            <person name="Gruber A."/>
            <person name="Hipkin R."/>
            <person name="Janech M."/>
            <person name="Kroth P."/>
            <person name="Leese F."/>
            <person name="Lindquist E."/>
            <person name="Lyon B.R."/>
            <person name="Martin J."/>
            <person name="Mayer C."/>
            <person name="Parker M."/>
            <person name="Quesneville H."/>
            <person name="Raymond J."/>
            <person name="Uhlig C."/>
            <person name="Valentin K.U."/>
            <person name="Worden A.Z."/>
            <person name="Armbrust E.V."/>
            <person name="Bowler C."/>
            <person name="Green B."/>
            <person name="Moulton V."/>
            <person name="Van Oosterhout C."/>
            <person name="Grigoriev I."/>
        </authorList>
    </citation>
    <scope>NUCLEOTIDE SEQUENCE [LARGE SCALE GENOMIC DNA]</scope>
    <source>
        <strain evidence="2 3">CCMP1102</strain>
    </source>
</reference>
<accession>A0A1E7ETD0</accession>